<proteinExistence type="predicted"/>
<keyword evidence="2" id="KW-1133">Transmembrane helix</keyword>
<dbReference type="Proteomes" id="UP000799324">
    <property type="component" value="Unassembled WGS sequence"/>
</dbReference>
<keyword evidence="4" id="KW-1185">Reference proteome</keyword>
<evidence type="ECO:0000313" key="3">
    <source>
        <dbReference type="EMBL" id="KAF2647332.1"/>
    </source>
</evidence>
<dbReference type="AlphaFoldDB" id="A0A6A6SIW3"/>
<feature type="transmembrane region" description="Helical" evidence="2">
    <location>
        <begin position="31"/>
        <end position="49"/>
    </location>
</feature>
<reference evidence="3" key="1">
    <citation type="journal article" date="2020" name="Stud. Mycol.">
        <title>101 Dothideomycetes genomes: a test case for predicting lifestyles and emergence of pathogens.</title>
        <authorList>
            <person name="Haridas S."/>
            <person name="Albert R."/>
            <person name="Binder M."/>
            <person name="Bloem J."/>
            <person name="Labutti K."/>
            <person name="Salamov A."/>
            <person name="Andreopoulos B."/>
            <person name="Baker S."/>
            <person name="Barry K."/>
            <person name="Bills G."/>
            <person name="Bluhm B."/>
            <person name="Cannon C."/>
            <person name="Castanera R."/>
            <person name="Culley D."/>
            <person name="Daum C."/>
            <person name="Ezra D."/>
            <person name="Gonzalez J."/>
            <person name="Henrissat B."/>
            <person name="Kuo A."/>
            <person name="Liang C."/>
            <person name="Lipzen A."/>
            <person name="Lutzoni F."/>
            <person name="Magnuson J."/>
            <person name="Mondo S."/>
            <person name="Nolan M."/>
            <person name="Ohm R."/>
            <person name="Pangilinan J."/>
            <person name="Park H.-J."/>
            <person name="Ramirez L."/>
            <person name="Alfaro M."/>
            <person name="Sun H."/>
            <person name="Tritt A."/>
            <person name="Yoshinaga Y."/>
            <person name="Zwiers L.-H."/>
            <person name="Turgeon B."/>
            <person name="Goodwin S."/>
            <person name="Spatafora J."/>
            <person name="Crous P."/>
            <person name="Grigoriev I."/>
        </authorList>
    </citation>
    <scope>NUCLEOTIDE SEQUENCE</scope>
    <source>
        <strain evidence="3">CBS 122681</strain>
    </source>
</reference>
<gene>
    <name evidence="3" type="ORF">K491DRAFT_313862</name>
</gene>
<sequence length="102" mass="11436">MIVIQPGLAWLCCICIARLLGYDKTVFTSTRTMFAICISIPFYKLYLWYGARGGKLRLTLLSSNPYQECHCVGGREEDAEARALPHSASEDAFIENDDSNKP</sequence>
<feature type="region of interest" description="Disordered" evidence="1">
    <location>
        <begin position="81"/>
        <end position="102"/>
    </location>
</feature>
<accession>A0A6A6SIW3</accession>
<feature type="compositionally biased region" description="Acidic residues" evidence="1">
    <location>
        <begin position="92"/>
        <end position="102"/>
    </location>
</feature>
<evidence type="ECO:0000256" key="1">
    <source>
        <dbReference type="SAM" id="MobiDB-lite"/>
    </source>
</evidence>
<protein>
    <submittedName>
        <fullName evidence="3">Uncharacterized protein</fullName>
    </submittedName>
</protein>
<organism evidence="3 4">
    <name type="scientific">Lophiostoma macrostomum CBS 122681</name>
    <dbReference type="NCBI Taxonomy" id="1314788"/>
    <lineage>
        <taxon>Eukaryota</taxon>
        <taxon>Fungi</taxon>
        <taxon>Dikarya</taxon>
        <taxon>Ascomycota</taxon>
        <taxon>Pezizomycotina</taxon>
        <taxon>Dothideomycetes</taxon>
        <taxon>Pleosporomycetidae</taxon>
        <taxon>Pleosporales</taxon>
        <taxon>Lophiostomataceae</taxon>
        <taxon>Lophiostoma</taxon>
    </lineage>
</organism>
<evidence type="ECO:0000256" key="2">
    <source>
        <dbReference type="SAM" id="Phobius"/>
    </source>
</evidence>
<name>A0A6A6SIW3_9PLEO</name>
<dbReference type="EMBL" id="MU004633">
    <property type="protein sequence ID" value="KAF2647332.1"/>
    <property type="molecule type" value="Genomic_DNA"/>
</dbReference>
<keyword evidence="2" id="KW-0472">Membrane</keyword>
<keyword evidence="2" id="KW-0812">Transmembrane</keyword>
<evidence type="ECO:0000313" key="4">
    <source>
        <dbReference type="Proteomes" id="UP000799324"/>
    </source>
</evidence>